<dbReference type="Proteomes" id="UP000070475">
    <property type="component" value="Unassembled WGS sequence"/>
</dbReference>
<evidence type="ECO:0000313" key="2">
    <source>
        <dbReference type="Proteomes" id="UP000070475"/>
    </source>
</evidence>
<evidence type="ECO:0000313" key="1">
    <source>
        <dbReference type="EMBL" id="KWX79569.1"/>
    </source>
</evidence>
<protein>
    <submittedName>
        <fullName evidence="1">Uncharacterized protein</fullName>
    </submittedName>
</protein>
<keyword evidence="2" id="KW-1185">Reference proteome</keyword>
<comment type="caution">
    <text evidence="1">The sequence shown here is derived from an EMBL/GenBank/DDBJ whole genome shotgun (WGS) entry which is preliminary data.</text>
</comment>
<dbReference type="AlphaFoldDB" id="A0A132U7G6"/>
<dbReference type="PATRIC" id="fig|483937.3.peg.4507"/>
<proteinExistence type="predicted"/>
<gene>
    <name evidence="1" type="ORF">AMQ84_06540</name>
</gene>
<organism evidence="1 2">
    <name type="scientific">Paenibacillus riograndensis</name>
    <dbReference type="NCBI Taxonomy" id="483937"/>
    <lineage>
        <taxon>Bacteria</taxon>
        <taxon>Bacillati</taxon>
        <taxon>Bacillota</taxon>
        <taxon>Bacilli</taxon>
        <taxon>Bacillales</taxon>
        <taxon>Paenibacillaceae</taxon>
        <taxon>Paenibacillus</taxon>
        <taxon>Paenibacillus sonchi group</taxon>
    </lineage>
</organism>
<sequence>MHLALPVTGRVLFSFRQQWDWDFMRMLPADAGRRKATSGRNLGLGGKRYILNNITDDKKCDNQQRSQSE</sequence>
<reference evidence="1 2" key="1">
    <citation type="submission" date="2015-08" db="EMBL/GenBank/DDBJ databases">
        <title>Genomes of Paenibacillus riograndensis.</title>
        <authorList>
            <person name="Sant'Anna F.H."/>
            <person name="Souza R."/>
            <person name="Ambrosini A."/>
            <person name="Bach E."/>
            <person name="Fernandes G."/>
            <person name="Balsanelli E."/>
            <person name="Baura V.A."/>
            <person name="Pedrosa F.O."/>
            <person name="Souza E.M."/>
            <person name="Passaglia L."/>
        </authorList>
    </citation>
    <scope>NUCLEOTIDE SEQUENCE [LARGE SCALE GENOMIC DNA]</scope>
    <source>
        <strain evidence="1 2">CAS34</strain>
    </source>
</reference>
<dbReference type="EMBL" id="LIRB01000110">
    <property type="protein sequence ID" value="KWX79569.1"/>
    <property type="molecule type" value="Genomic_DNA"/>
</dbReference>
<accession>A0A132U7G6</accession>
<name>A0A132U7G6_9BACL</name>